<protein>
    <submittedName>
        <fullName evidence="1">Uncharacterized protein</fullName>
    </submittedName>
</protein>
<accession>A0A9Q1HYY0</accession>
<proteinExistence type="predicted"/>
<sequence length="94" mass="10934">CNATEQCCALYYRQTKVLIHITFRCLLTEAVLRPHYCTARLNSRGNLFYLPTYQLPGLLSPSFVKDPGMLSRLLRGGIRQRIRSHVFLTDFRRS</sequence>
<name>A0A9Q1HYY0_CONCO</name>
<dbReference type="EMBL" id="JAFJMO010000008">
    <property type="protein sequence ID" value="KAJ8269667.1"/>
    <property type="molecule type" value="Genomic_DNA"/>
</dbReference>
<dbReference type="Proteomes" id="UP001152803">
    <property type="component" value="Unassembled WGS sequence"/>
</dbReference>
<feature type="non-terminal residue" evidence="1">
    <location>
        <position position="1"/>
    </location>
</feature>
<evidence type="ECO:0000313" key="1">
    <source>
        <dbReference type="EMBL" id="KAJ8269667.1"/>
    </source>
</evidence>
<reference evidence="1" key="1">
    <citation type="journal article" date="2023" name="Science">
        <title>Genome structures resolve the early diversification of teleost fishes.</title>
        <authorList>
            <person name="Parey E."/>
            <person name="Louis A."/>
            <person name="Montfort J."/>
            <person name="Bouchez O."/>
            <person name="Roques C."/>
            <person name="Iampietro C."/>
            <person name="Lluch J."/>
            <person name="Castinel A."/>
            <person name="Donnadieu C."/>
            <person name="Desvignes T."/>
            <person name="Floi Bucao C."/>
            <person name="Jouanno E."/>
            <person name="Wen M."/>
            <person name="Mejri S."/>
            <person name="Dirks R."/>
            <person name="Jansen H."/>
            <person name="Henkel C."/>
            <person name="Chen W.J."/>
            <person name="Zahm M."/>
            <person name="Cabau C."/>
            <person name="Klopp C."/>
            <person name="Thompson A.W."/>
            <person name="Robinson-Rechavi M."/>
            <person name="Braasch I."/>
            <person name="Lecointre G."/>
            <person name="Bobe J."/>
            <person name="Postlethwait J.H."/>
            <person name="Berthelot C."/>
            <person name="Roest Crollius H."/>
            <person name="Guiguen Y."/>
        </authorList>
    </citation>
    <scope>NUCLEOTIDE SEQUENCE</scope>
    <source>
        <strain evidence="1">Concon-B</strain>
    </source>
</reference>
<comment type="caution">
    <text evidence="1">The sequence shown here is derived from an EMBL/GenBank/DDBJ whole genome shotgun (WGS) entry which is preliminary data.</text>
</comment>
<organism evidence="1 2">
    <name type="scientific">Conger conger</name>
    <name type="common">Conger eel</name>
    <name type="synonym">Muraena conger</name>
    <dbReference type="NCBI Taxonomy" id="82655"/>
    <lineage>
        <taxon>Eukaryota</taxon>
        <taxon>Metazoa</taxon>
        <taxon>Chordata</taxon>
        <taxon>Craniata</taxon>
        <taxon>Vertebrata</taxon>
        <taxon>Euteleostomi</taxon>
        <taxon>Actinopterygii</taxon>
        <taxon>Neopterygii</taxon>
        <taxon>Teleostei</taxon>
        <taxon>Anguilliformes</taxon>
        <taxon>Congridae</taxon>
        <taxon>Conger</taxon>
    </lineage>
</organism>
<evidence type="ECO:0000313" key="2">
    <source>
        <dbReference type="Proteomes" id="UP001152803"/>
    </source>
</evidence>
<dbReference type="AlphaFoldDB" id="A0A9Q1HYY0"/>
<gene>
    <name evidence="1" type="ORF">COCON_G00122740</name>
</gene>
<keyword evidence="2" id="KW-1185">Reference proteome</keyword>